<protein>
    <submittedName>
        <fullName evidence="1">Acetyltransferase (GNAT) family protein</fullName>
    </submittedName>
</protein>
<keyword evidence="2" id="KW-1185">Reference proteome</keyword>
<name>A0A0F6QXF8_9CORY</name>
<dbReference type="Pfam" id="PF00583">
    <property type="entry name" value="Acetyltransf_1"/>
    <property type="match status" value="1"/>
</dbReference>
<dbReference type="HOGENOM" id="CLU_091690_0_0_11"/>
<organism evidence="1 2">
    <name type="scientific">Corynebacterium camporealensis</name>
    <dbReference type="NCBI Taxonomy" id="161896"/>
    <lineage>
        <taxon>Bacteria</taxon>
        <taxon>Bacillati</taxon>
        <taxon>Actinomycetota</taxon>
        <taxon>Actinomycetes</taxon>
        <taxon>Mycobacteriales</taxon>
        <taxon>Corynebacteriaceae</taxon>
        <taxon>Corynebacterium</taxon>
    </lineage>
</organism>
<dbReference type="Gene3D" id="3.40.630.30">
    <property type="match status" value="1"/>
</dbReference>
<evidence type="ECO:0000313" key="2">
    <source>
        <dbReference type="Proteomes" id="UP000033566"/>
    </source>
</evidence>
<evidence type="ECO:0000313" key="1">
    <source>
        <dbReference type="EMBL" id="AKE39530.1"/>
    </source>
</evidence>
<dbReference type="EMBL" id="CP011311">
    <property type="protein sequence ID" value="AKE39530.1"/>
    <property type="molecule type" value="Genomic_DNA"/>
</dbReference>
<dbReference type="STRING" id="161896.UL81_07880"/>
<dbReference type="PROSITE" id="PS51186">
    <property type="entry name" value="GNAT"/>
    <property type="match status" value="1"/>
</dbReference>
<reference evidence="1 2" key="1">
    <citation type="journal article" date="2015" name="Genome Announc.">
        <title>Complete Genome Sequence of Corynebacterium camporealensis DSM 44610, Isolated from the Milk of a Manchega Sheep with Subclinical Mastitis.</title>
        <authorList>
            <person name="Ruckert C."/>
            <person name="Albersmeier A."/>
            <person name="Winkler A."/>
            <person name="Tauch A."/>
        </authorList>
    </citation>
    <scope>NUCLEOTIDE SEQUENCE [LARGE SCALE GENOMIC DNA]</scope>
    <source>
        <strain evidence="1 2">DSM 44610</strain>
    </source>
</reference>
<dbReference type="KEGG" id="ccj:UL81_07880"/>
<proteinExistence type="predicted"/>
<sequence>MIDTVTYAIRRLTPREFSLLAPQLVDIYIEAMDYSPSIHAKSVRGWRNDMQRAGFQTVIAEDDTGVVGMAYGFIGSPDTWWDQQLRRGLVKEGGPTAAQAKVLQNYFELAEIHVLPRCQGRGIGKQLAQNLLWNAPARHCLLSTPEVDGEQNNAFGLYRHLGFVDFLRNLRYPADTRGFAILVATLPLHPRVEQSPES</sequence>
<accession>A0A0F6QXF8</accession>
<dbReference type="SUPFAM" id="SSF55729">
    <property type="entry name" value="Acyl-CoA N-acyltransferases (Nat)"/>
    <property type="match status" value="1"/>
</dbReference>
<gene>
    <name evidence="1" type="ORF">UL81_07880</name>
</gene>
<dbReference type="InterPro" id="IPR016181">
    <property type="entry name" value="Acyl_CoA_acyltransferase"/>
</dbReference>
<keyword evidence="1" id="KW-0808">Transferase</keyword>
<dbReference type="Proteomes" id="UP000033566">
    <property type="component" value="Chromosome"/>
</dbReference>
<dbReference type="GO" id="GO:0016747">
    <property type="term" value="F:acyltransferase activity, transferring groups other than amino-acyl groups"/>
    <property type="evidence" value="ECO:0007669"/>
    <property type="project" value="InterPro"/>
</dbReference>
<dbReference type="PATRIC" id="fig|161896.4.peg.1543"/>
<dbReference type="CDD" id="cd04301">
    <property type="entry name" value="NAT_SF"/>
    <property type="match status" value="1"/>
</dbReference>
<dbReference type="InterPro" id="IPR000182">
    <property type="entry name" value="GNAT_dom"/>
</dbReference>
<dbReference type="AlphaFoldDB" id="A0A0F6QXF8"/>